<comment type="subcellular location">
    <subcellularLocation>
        <location evidence="1">Cytoplasm</location>
    </subcellularLocation>
</comment>
<evidence type="ECO:0000313" key="3">
    <source>
        <dbReference type="EMBL" id="RKP39512.1"/>
    </source>
</evidence>
<dbReference type="GO" id="GO:0005869">
    <property type="term" value="C:dynactin complex"/>
    <property type="evidence" value="ECO:0007669"/>
    <property type="project" value="InterPro"/>
</dbReference>
<dbReference type="GO" id="GO:0007017">
    <property type="term" value="P:microtubule-based process"/>
    <property type="evidence" value="ECO:0007669"/>
    <property type="project" value="InterPro"/>
</dbReference>
<protein>
    <submittedName>
        <fullName evidence="3">Dynamitin-domain-containing protein</fullName>
    </submittedName>
</protein>
<feature type="non-terminal residue" evidence="3">
    <location>
        <position position="1"/>
    </location>
</feature>
<dbReference type="EMBL" id="ML002265">
    <property type="protein sequence ID" value="RKP39512.1"/>
    <property type="molecule type" value="Genomic_DNA"/>
</dbReference>
<evidence type="ECO:0000256" key="2">
    <source>
        <dbReference type="ARBA" id="ARBA00022490"/>
    </source>
</evidence>
<dbReference type="GO" id="GO:0005737">
    <property type="term" value="C:cytoplasm"/>
    <property type="evidence" value="ECO:0007669"/>
    <property type="project" value="UniProtKB-SubCell"/>
</dbReference>
<proteinExistence type="predicted"/>
<dbReference type="AlphaFoldDB" id="A0A4Q0A2E4"/>
<organism evidence="3 4">
    <name type="scientific">Dimargaris cristalligena</name>
    <dbReference type="NCBI Taxonomy" id="215637"/>
    <lineage>
        <taxon>Eukaryota</taxon>
        <taxon>Fungi</taxon>
        <taxon>Fungi incertae sedis</taxon>
        <taxon>Zoopagomycota</taxon>
        <taxon>Kickxellomycotina</taxon>
        <taxon>Dimargaritomycetes</taxon>
        <taxon>Dimargaritales</taxon>
        <taxon>Dimargaritaceae</taxon>
        <taxon>Dimargaris</taxon>
    </lineage>
</organism>
<evidence type="ECO:0000313" key="4">
    <source>
        <dbReference type="Proteomes" id="UP000268162"/>
    </source>
</evidence>
<keyword evidence="2" id="KW-0963">Cytoplasm</keyword>
<name>A0A4Q0A2E4_9FUNG</name>
<dbReference type="STRING" id="215637.A0A4Q0A2E4"/>
<dbReference type="Pfam" id="PF04912">
    <property type="entry name" value="Dynamitin"/>
    <property type="match status" value="1"/>
</dbReference>
<accession>A0A4Q0A2E4</accession>
<keyword evidence="4" id="KW-1185">Reference proteome</keyword>
<dbReference type="PANTHER" id="PTHR15346">
    <property type="entry name" value="DYNACTIN SUBUNIT"/>
    <property type="match status" value="1"/>
</dbReference>
<sequence length="195" mass="21634">QESSYISQLEKRIADLESLLGLTSASSDPNQLQGRGILFVMQDLESKVKLLAQPHHLDGLSRRTKVLTQELEKLAAARARTENSSHLDDEVLEKINTLFGLVGKIDPLIDTVPSVVARLQSLQSLHLDASLVSQNLRQCTQEQTKFGEDTKALLDISNQLQDNIRTNTATIQSNVESLDVRITDLVQRAEKLKAP</sequence>
<gene>
    <name evidence="3" type="ORF">BJ085DRAFT_18416</name>
</gene>
<reference evidence="4" key="1">
    <citation type="journal article" date="2018" name="Nat. Microbiol.">
        <title>Leveraging single-cell genomics to expand the fungal tree of life.</title>
        <authorList>
            <person name="Ahrendt S.R."/>
            <person name="Quandt C.A."/>
            <person name="Ciobanu D."/>
            <person name="Clum A."/>
            <person name="Salamov A."/>
            <person name="Andreopoulos B."/>
            <person name="Cheng J.F."/>
            <person name="Woyke T."/>
            <person name="Pelin A."/>
            <person name="Henrissat B."/>
            <person name="Reynolds N.K."/>
            <person name="Benny G.L."/>
            <person name="Smith M.E."/>
            <person name="James T.Y."/>
            <person name="Grigoriev I.V."/>
        </authorList>
    </citation>
    <scope>NUCLEOTIDE SEQUENCE [LARGE SCALE GENOMIC DNA]</scope>
    <source>
        <strain evidence="4">RSA 468</strain>
    </source>
</reference>
<evidence type="ECO:0000256" key="1">
    <source>
        <dbReference type="ARBA" id="ARBA00004496"/>
    </source>
</evidence>
<dbReference type="InterPro" id="IPR028133">
    <property type="entry name" value="Dynamitin"/>
</dbReference>
<dbReference type="Proteomes" id="UP000268162">
    <property type="component" value="Unassembled WGS sequence"/>
</dbReference>